<evidence type="ECO:0000313" key="7">
    <source>
        <dbReference type="EMBL" id="SPC97496.1"/>
    </source>
</evidence>
<evidence type="ECO:0000256" key="4">
    <source>
        <dbReference type="ARBA" id="ARBA00022989"/>
    </source>
</evidence>
<protein>
    <recommendedName>
        <fullName evidence="6">Protein DETOXIFICATION</fullName>
    </recommendedName>
    <alternativeName>
        <fullName evidence="6">Multidrug and toxic compound extrusion protein</fullName>
    </alternativeName>
</protein>
<evidence type="ECO:0000256" key="6">
    <source>
        <dbReference type="RuleBase" id="RU004914"/>
    </source>
</evidence>
<evidence type="ECO:0000256" key="3">
    <source>
        <dbReference type="ARBA" id="ARBA00022692"/>
    </source>
</evidence>
<name>A0A2N9G4A1_FAGSY</name>
<feature type="transmembrane region" description="Helical" evidence="6">
    <location>
        <begin position="445"/>
        <end position="466"/>
    </location>
</feature>
<feature type="transmembrane region" description="Helical" evidence="6">
    <location>
        <begin position="307"/>
        <end position="328"/>
    </location>
</feature>
<dbReference type="CDD" id="cd13132">
    <property type="entry name" value="MATE_eukaryotic"/>
    <property type="match status" value="1"/>
</dbReference>
<feature type="transmembrane region" description="Helical" evidence="6">
    <location>
        <begin position="558"/>
        <end position="582"/>
    </location>
</feature>
<gene>
    <name evidence="7" type="ORF">FSB_LOCUS25378</name>
</gene>
<feature type="transmembrane region" description="Helical" evidence="6">
    <location>
        <begin position="335"/>
        <end position="355"/>
    </location>
</feature>
<comment type="subcellular location">
    <subcellularLocation>
        <location evidence="1">Membrane</location>
        <topology evidence="1">Multi-pass membrane protein</topology>
    </subcellularLocation>
</comment>
<feature type="transmembrane region" description="Helical" evidence="6">
    <location>
        <begin position="270"/>
        <end position="287"/>
    </location>
</feature>
<proteinExistence type="inferred from homology"/>
<keyword evidence="5 6" id="KW-0472">Membrane</keyword>
<keyword evidence="3 6" id="KW-0812">Transmembrane</keyword>
<dbReference type="InterPro" id="IPR002528">
    <property type="entry name" value="MATE_fam"/>
</dbReference>
<dbReference type="Pfam" id="PF01554">
    <property type="entry name" value="MatE"/>
    <property type="match status" value="2"/>
</dbReference>
<dbReference type="GO" id="GO:0016020">
    <property type="term" value="C:membrane"/>
    <property type="evidence" value="ECO:0007669"/>
    <property type="project" value="UniProtKB-SubCell"/>
</dbReference>
<accession>A0A2N9G4A1</accession>
<feature type="transmembrane region" description="Helical" evidence="6">
    <location>
        <begin position="361"/>
        <end position="387"/>
    </location>
</feature>
<comment type="similarity">
    <text evidence="2 6">Belongs to the multi antimicrobial extrusion (MATE) (TC 2.A.66.1) family.</text>
</comment>
<dbReference type="AlphaFoldDB" id="A0A2N9G4A1"/>
<feature type="transmembrane region" description="Helical" evidence="6">
    <location>
        <begin position="487"/>
        <end position="509"/>
    </location>
</feature>
<dbReference type="PANTHER" id="PTHR11206">
    <property type="entry name" value="MULTIDRUG RESISTANCE PROTEIN"/>
    <property type="match status" value="1"/>
</dbReference>
<sequence>MKGNINQKLLKDAEETFADEVSLKEKIWSETKKMWVVAGPAIFTRFSTFGINVISQAFIGHIGPTELAAYSLVFTVLLRWSDRSHLEFGNKITKTTRRKSLRKDVSSLIRRANWKKMQDANRQMMKHKMTIILNMLGMLMENIIMRNLNSITVVTMYDRNKRDPQKETKSSSRATVSRIPGPISIRISIEVKGRVSREVMTMKHNIVDIAKNVNHCSIVCRVGSSQELAHQMDNMSNIRLGMASALETLCGQGYGAKQYHMLGVYLQRSWIVLFLTSILLLPIFIFTTPMLKALGQDEHIAEVGGNISYWLIGVMFSFIVSFTCQMFLQSQSKNMIIAYLAAFSIAIHVLLSWLLTMKYKFGIPGAMLSTLLAFWIPNIGQLMFVICGGCRETWKGFSLLAFKDLWPVVKLSVSSGVMVCLELWYNTVLILLTGNMKNAEVSIDALAICLNINGWEMMISLGFLAAASVRVSNELGRGSSKDAKFSIVMSVLTSFVIGFVLFLFFLFFRGRLAYIFTESQEVAKAVADLSPLLAVSILLNSVQPVLSGVAVGAGWQSIVAYVNIACYYLIGIPVGVVLGYVFNMEVKGVWIGMLFGTFVQTIVLVIITYRTDWDEQFEVVPCEEQGGRQPMEQNDVVSRVSKSKPPNDAVSLGLGALSMPPTNDVAVRAPAWDSIGFNRGLQPTPPNEAVSLGLGALSVPPRNDVAMSAPAWDLIGFNRGLQVMDHCEVGSGGSVWASEYATNLVGYDRESSRQLVISLGIA</sequence>
<dbReference type="GO" id="GO:0015297">
    <property type="term" value="F:antiporter activity"/>
    <property type="evidence" value="ECO:0007669"/>
    <property type="project" value="InterPro"/>
</dbReference>
<keyword evidence="4 6" id="KW-1133">Transmembrane helix</keyword>
<dbReference type="NCBIfam" id="TIGR00797">
    <property type="entry name" value="matE"/>
    <property type="match status" value="1"/>
</dbReference>
<dbReference type="EMBL" id="OIVN01001779">
    <property type="protein sequence ID" value="SPC97496.1"/>
    <property type="molecule type" value="Genomic_DNA"/>
</dbReference>
<reference evidence="7" key="1">
    <citation type="submission" date="2018-02" db="EMBL/GenBank/DDBJ databases">
        <authorList>
            <person name="Cohen D.B."/>
            <person name="Kent A.D."/>
        </authorList>
    </citation>
    <scope>NUCLEOTIDE SEQUENCE</scope>
</reference>
<dbReference type="GO" id="GO:0042910">
    <property type="term" value="F:xenobiotic transmembrane transporter activity"/>
    <property type="evidence" value="ECO:0007669"/>
    <property type="project" value="InterPro"/>
</dbReference>
<organism evidence="7">
    <name type="scientific">Fagus sylvatica</name>
    <name type="common">Beechnut</name>
    <dbReference type="NCBI Taxonomy" id="28930"/>
    <lineage>
        <taxon>Eukaryota</taxon>
        <taxon>Viridiplantae</taxon>
        <taxon>Streptophyta</taxon>
        <taxon>Embryophyta</taxon>
        <taxon>Tracheophyta</taxon>
        <taxon>Spermatophyta</taxon>
        <taxon>Magnoliopsida</taxon>
        <taxon>eudicotyledons</taxon>
        <taxon>Gunneridae</taxon>
        <taxon>Pentapetalae</taxon>
        <taxon>rosids</taxon>
        <taxon>fabids</taxon>
        <taxon>Fagales</taxon>
        <taxon>Fagaceae</taxon>
        <taxon>Fagus</taxon>
    </lineage>
</organism>
<feature type="transmembrane region" description="Helical" evidence="6">
    <location>
        <begin position="408"/>
        <end position="425"/>
    </location>
</feature>
<feature type="transmembrane region" description="Helical" evidence="6">
    <location>
        <begin position="529"/>
        <end position="551"/>
    </location>
</feature>
<evidence type="ECO:0000256" key="2">
    <source>
        <dbReference type="ARBA" id="ARBA00010199"/>
    </source>
</evidence>
<dbReference type="GO" id="GO:1990961">
    <property type="term" value="P:xenobiotic detoxification by transmembrane export across the plasma membrane"/>
    <property type="evidence" value="ECO:0007669"/>
    <property type="project" value="InterPro"/>
</dbReference>
<evidence type="ECO:0000256" key="1">
    <source>
        <dbReference type="ARBA" id="ARBA00004141"/>
    </source>
</evidence>
<evidence type="ECO:0000256" key="5">
    <source>
        <dbReference type="ARBA" id="ARBA00023136"/>
    </source>
</evidence>
<dbReference type="InterPro" id="IPR045069">
    <property type="entry name" value="MATE_euk"/>
</dbReference>
<feature type="transmembrane region" description="Helical" evidence="6">
    <location>
        <begin position="588"/>
        <end position="609"/>
    </location>
</feature>